<keyword evidence="12" id="KW-0418">Kinase</keyword>
<dbReference type="EMBL" id="ABIB01000002">
    <property type="protein sequence ID" value="EDP97658.1"/>
    <property type="molecule type" value="Genomic_DNA"/>
</dbReference>
<dbReference type="GO" id="GO:0005524">
    <property type="term" value="F:ATP binding"/>
    <property type="evidence" value="ECO:0007669"/>
    <property type="project" value="UniProtKB-KW"/>
</dbReference>
<dbReference type="GO" id="GO:0016020">
    <property type="term" value="C:membrane"/>
    <property type="evidence" value="ECO:0007669"/>
    <property type="project" value="InterPro"/>
</dbReference>
<dbReference type="Gene3D" id="1.20.5.1930">
    <property type="match status" value="1"/>
</dbReference>
<keyword evidence="21" id="KW-1133">Transmembrane helix</keyword>
<evidence type="ECO:0000313" key="24">
    <source>
        <dbReference type="Proteomes" id="UP000002945"/>
    </source>
</evidence>
<keyword evidence="9" id="KW-0808">Transferase</keyword>
<evidence type="ECO:0000256" key="11">
    <source>
        <dbReference type="ARBA" id="ARBA00022741"/>
    </source>
</evidence>
<dbReference type="HOGENOM" id="CLU_000445_106_2_10"/>
<dbReference type="InterPro" id="IPR005467">
    <property type="entry name" value="His_kinase_dom"/>
</dbReference>
<keyword evidence="7" id="KW-0963">Cytoplasm</keyword>
<keyword evidence="6" id="KW-0004">4Fe-4S</keyword>
<evidence type="ECO:0000256" key="9">
    <source>
        <dbReference type="ARBA" id="ARBA00022679"/>
    </source>
</evidence>
<keyword evidence="10" id="KW-0479">Metal-binding</keyword>
<dbReference type="Gene3D" id="3.30.565.10">
    <property type="entry name" value="Histidine kinase-like ATPase, C-terminal domain"/>
    <property type="match status" value="1"/>
</dbReference>
<comment type="catalytic activity">
    <reaction evidence="1">
        <text>ATP + protein L-histidine = ADP + protein N-phospho-L-histidine.</text>
        <dbReference type="EC" id="2.7.13.3"/>
    </reaction>
</comment>
<comment type="cofactor">
    <cofactor evidence="2">
        <name>[4Fe-4S] cluster</name>
        <dbReference type="ChEBI" id="CHEBI:49883"/>
    </cofactor>
</comment>
<evidence type="ECO:0000256" key="17">
    <source>
        <dbReference type="ARBA" id="ARBA00024827"/>
    </source>
</evidence>
<dbReference type="CDD" id="cd16917">
    <property type="entry name" value="HATPase_UhpB-NarQ-NarX-like"/>
    <property type="match status" value="1"/>
</dbReference>
<dbReference type="InterPro" id="IPR003594">
    <property type="entry name" value="HATPase_dom"/>
</dbReference>
<dbReference type="InterPro" id="IPR004358">
    <property type="entry name" value="Sig_transdc_His_kin-like_C"/>
</dbReference>
<keyword evidence="16" id="KW-0411">Iron-sulfur</keyword>
<keyword evidence="19" id="KW-0802">TPR repeat</keyword>
<evidence type="ECO:0000256" key="5">
    <source>
        <dbReference type="ARBA" id="ARBA00017322"/>
    </source>
</evidence>
<feature type="repeat" description="TPR" evidence="19">
    <location>
        <begin position="292"/>
        <end position="325"/>
    </location>
</feature>
<dbReference type="Pfam" id="PF07730">
    <property type="entry name" value="HisKA_3"/>
    <property type="match status" value="1"/>
</dbReference>
<evidence type="ECO:0000256" key="8">
    <source>
        <dbReference type="ARBA" id="ARBA00022553"/>
    </source>
</evidence>
<dbReference type="Proteomes" id="UP000002945">
    <property type="component" value="Unassembled WGS sequence"/>
</dbReference>
<dbReference type="InterPro" id="IPR011990">
    <property type="entry name" value="TPR-like_helical_dom_sf"/>
</dbReference>
<feature type="coiled-coil region" evidence="20">
    <location>
        <begin position="62"/>
        <end position="89"/>
    </location>
</feature>
<evidence type="ECO:0000256" key="18">
    <source>
        <dbReference type="ARBA" id="ARBA00030800"/>
    </source>
</evidence>
<keyword evidence="21" id="KW-0812">Transmembrane</keyword>
<organism evidence="23 24">
    <name type="scientific">Kordia algicida OT-1</name>
    <dbReference type="NCBI Taxonomy" id="391587"/>
    <lineage>
        <taxon>Bacteria</taxon>
        <taxon>Pseudomonadati</taxon>
        <taxon>Bacteroidota</taxon>
        <taxon>Flavobacteriia</taxon>
        <taxon>Flavobacteriales</taxon>
        <taxon>Flavobacteriaceae</taxon>
        <taxon>Kordia</taxon>
    </lineage>
</organism>
<dbReference type="GO" id="GO:0051539">
    <property type="term" value="F:4 iron, 4 sulfur cluster binding"/>
    <property type="evidence" value="ECO:0007669"/>
    <property type="project" value="UniProtKB-KW"/>
</dbReference>
<reference evidence="23 24" key="1">
    <citation type="journal article" date="2011" name="J. Bacteriol.">
        <title>Genome sequence of the algicidal bacterium Kordia algicida OT-1.</title>
        <authorList>
            <person name="Lee H.S."/>
            <person name="Kang S.G."/>
            <person name="Kwon K.K."/>
            <person name="Lee J.H."/>
            <person name="Kim S.J."/>
        </authorList>
    </citation>
    <scope>NUCLEOTIDE SEQUENCE [LARGE SCALE GENOMIC DNA]</scope>
    <source>
        <strain evidence="23 24">OT-1</strain>
    </source>
</reference>
<dbReference type="InterPro" id="IPR011712">
    <property type="entry name" value="Sig_transdc_His_kin_sub3_dim/P"/>
</dbReference>
<evidence type="ECO:0000256" key="1">
    <source>
        <dbReference type="ARBA" id="ARBA00000085"/>
    </source>
</evidence>
<dbReference type="InterPro" id="IPR036890">
    <property type="entry name" value="HATPase_C_sf"/>
</dbReference>
<evidence type="ECO:0000256" key="3">
    <source>
        <dbReference type="ARBA" id="ARBA00004496"/>
    </source>
</evidence>
<evidence type="ECO:0000256" key="7">
    <source>
        <dbReference type="ARBA" id="ARBA00022490"/>
    </source>
</evidence>
<keyword evidence="15" id="KW-0902">Two-component regulatory system</keyword>
<dbReference type="GO" id="GO:0005737">
    <property type="term" value="C:cytoplasm"/>
    <property type="evidence" value="ECO:0007669"/>
    <property type="project" value="UniProtKB-SubCell"/>
</dbReference>
<dbReference type="PROSITE" id="PS50109">
    <property type="entry name" value="HIS_KIN"/>
    <property type="match status" value="1"/>
</dbReference>
<dbReference type="Pfam" id="PF13424">
    <property type="entry name" value="TPR_12"/>
    <property type="match status" value="1"/>
</dbReference>
<dbReference type="GO" id="GO:0000155">
    <property type="term" value="F:phosphorelay sensor kinase activity"/>
    <property type="evidence" value="ECO:0007669"/>
    <property type="project" value="InterPro"/>
</dbReference>
<dbReference type="InterPro" id="IPR019734">
    <property type="entry name" value="TPR_rpt"/>
</dbReference>
<dbReference type="PANTHER" id="PTHR24421:SF10">
    <property type="entry name" value="NITRATE_NITRITE SENSOR PROTEIN NARQ"/>
    <property type="match status" value="1"/>
</dbReference>
<dbReference type="AlphaFoldDB" id="A9DM98"/>
<evidence type="ECO:0000256" key="4">
    <source>
        <dbReference type="ARBA" id="ARBA00012438"/>
    </source>
</evidence>
<keyword evidence="8" id="KW-0597">Phosphoprotein</keyword>
<dbReference type="GO" id="GO:0046872">
    <property type="term" value="F:metal ion binding"/>
    <property type="evidence" value="ECO:0007669"/>
    <property type="project" value="UniProtKB-KW"/>
</dbReference>
<comment type="subcellular location">
    <subcellularLocation>
        <location evidence="3">Cytoplasm</location>
    </subcellularLocation>
</comment>
<dbReference type="GO" id="GO:0046983">
    <property type="term" value="F:protein dimerization activity"/>
    <property type="evidence" value="ECO:0007669"/>
    <property type="project" value="InterPro"/>
</dbReference>
<evidence type="ECO:0000256" key="12">
    <source>
        <dbReference type="ARBA" id="ARBA00022777"/>
    </source>
</evidence>
<keyword evidence="24" id="KW-1185">Reference proteome</keyword>
<dbReference type="PROSITE" id="PS50005">
    <property type="entry name" value="TPR"/>
    <property type="match status" value="1"/>
</dbReference>
<feature type="coiled-coil region" evidence="20">
    <location>
        <begin position="431"/>
        <end position="476"/>
    </location>
</feature>
<dbReference type="PRINTS" id="PR00344">
    <property type="entry name" value="BCTRLSENSOR"/>
</dbReference>
<accession>A9DM98</accession>
<gene>
    <name evidence="23" type="ORF">KAOT1_20887</name>
</gene>
<feature type="coiled-coil region" evidence="20">
    <location>
        <begin position="512"/>
        <end position="581"/>
    </location>
</feature>
<dbReference type="eggNOG" id="COG4585">
    <property type="taxonomic scope" value="Bacteria"/>
</dbReference>
<dbReference type="SUPFAM" id="SSF55874">
    <property type="entry name" value="ATPase domain of HSP90 chaperone/DNA topoisomerase II/histidine kinase"/>
    <property type="match status" value="1"/>
</dbReference>
<feature type="domain" description="Histidine kinase" evidence="22">
    <location>
        <begin position="488"/>
        <end position="681"/>
    </location>
</feature>
<sequence length="681" mass="79086">MKHILSLQDNIEKIKTLYNLAYELRRVKDSVGILYALQGLKLSKDLQYGIGEVEALNLLGKMARYQNHMKDAERYLKEALDRAEKEKYNHGIARAYNELGIFFEGQKKNVYAIDAYLSSGKLFEKQRNFKAAIKPTYNLADLYKDMEVYPEALKHYLKSFELAEKAKDSLGLGRIYFKIAELDKKRRNYIDMQKNALRAKSIFENLERSKDVYRSKILLGQSYDYLQQDEKAIKTYLMTLQKAPEYGIKDVSDLYHNLATVYKKNAQYDSAFFYYYKAQKSFKKANDYSRLAVNYNNLGNLYVSKGNQDKALENFSKSLVLQHQLKDSSLLQKTYQSMSNYFRNIGEYHKALSYRDSSEFVKASINRKIKKTDRFELHYLNDKRKMEAAKNAIEIERNIAERKAVTSMARLQVLFIAMITIVILFFVILRNKKLKHAKEIAELAYEQQKIEAILEREQQEKKLEEMLQEQERKAINTMVSGQEEERARIAKDLHDRLGSMLSVVKIHYKSVEDDLEKIKNETKTQYEKANQLLDEACETVRKIAHNMVSGTLTKFGLLPALKELKKKIEETKILNIELLAHGLDNRLDNSTEIHLYRIVQELLNNIIKHAKATEVTIQILKREKDLNIMVTDNGVGFDPQKNQFEGMGLKSIKARVGEMKGYYLVDSSKGNGTTTTIEIPT</sequence>
<evidence type="ECO:0000313" key="23">
    <source>
        <dbReference type="EMBL" id="EDP97658.1"/>
    </source>
</evidence>
<comment type="function">
    <text evidence="17">Member of the two-component regulatory system NreB/NreC involved in the control of dissimilatory nitrate/nitrite reduction in response to oxygen. NreB functions as a direct oxygen sensor histidine kinase which is autophosphorylated, in the absence of oxygen, probably at the conserved histidine residue, and transfers its phosphate group probably to a conserved aspartate residue of NreC. NreB/NreC activates the expression of the nitrate (narGHJI) and nitrite (nir) reductase operons, as well as the putative nitrate transporter gene narT.</text>
</comment>
<keyword evidence="11" id="KW-0547">Nucleotide-binding</keyword>
<dbReference type="Gene3D" id="1.25.40.10">
    <property type="entry name" value="Tetratricopeptide repeat domain"/>
    <property type="match status" value="2"/>
</dbReference>
<keyword evidence="14" id="KW-0408">Iron</keyword>
<dbReference type="SMART" id="SM00028">
    <property type="entry name" value="TPR"/>
    <property type="match status" value="6"/>
</dbReference>
<keyword evidence="20" id="KW-0175">Coiled coil</keyword>
<evidence type="ECO:0000256" key="14">
    <source>
        <dbReference type="ARBA" id="ARBA00023004"/>
    </source>
</evidence>
<evidence type="ECO:0000256" key="10">
    <source>
        <dbReference type="ARBA" id="ARBA00022723"/>
    </source>
</evidence>
<feature type="transmembrane region" description="Helical" evidence="21">
    <location>
        <begin position="411"/>
        <end position="429"/>
    </location>
</feature>
<evidence type="ECO:0000259" key="22">
    <source>
        <dbReference type="PROSITE" id="PS50109"/>
    </source>
</evidence>
<evidence type="ECO:0000256" key="6">
    <source>
        <dbReference type="ARBA" id="ARBA00022485"/>
    </source>
</evidence>
<proteinExistence type="predicted"/>
<dbReference type="Pfam" id="PF13374">
    <property type="entry name" value="TPR_10"/>
    <property type="match status" value="1"/>
</dbReference>
<dbReference type="EC" id="2.7.13.3" evidence="4"/>
<evidence type="ECO:0000256" key="16">
    <source>
        <dbReference type="ARBA" id="ARBA00023014"/>
    </source>
</evidence>
<keyword evidence="13" id="KW-0067">ATP-binding</keyword>
<evidence type="ECO:0000256" key="21">
    <source>
        <dbReference type="SAM" id="Phobius"/>
    </source>
</evidence>
<evidence type="ECO:0000256" key="2">
    <source>
        <dbReference type="ARBA" id="ARBA00001966"/>
    </source>
</evidence>
<dbReference type="SUPFAM" id="SSF48452">
    <property type="entry name" value="TPR-like"/>
    <property type="match status" value="2"/>
</dbReference>
<evidence type="ECO:0000256" key="15">
    <source>
        <dbReference type="ARBA" id="ARBA00023012"/>
    </source>
</evidence>
<evidence type="ECO:0000256" key="13">
    <source>
        <dbReference type="ARBA" id="ARBA00022840"/>
    </source>
</evidence>
<evidence type="ECO:0000256" key="19">
    <source>
        <dbReference type="PROSITE-ProRule" id="PRU00339"/>
    </source>
</evidence>
<dbReference type="SMART" id="SM00387">
    <property type="entry name" value="HATPase_c"/>
    <property type="match status" value="1"/>
</dbReference>
<protein>
    <recommendedName>
        <fullName evidence="5">Oxygen sensor histidine kinase NreB</fullName>
        <ecNumber evidence="4">2.7.13.3</ecNumber>
    </recommendedName>
    <alternativeName>
        <fullName evidence="18">Nitrogen regulation protein B</fullName>
    </alternativeName>
</protein>
<comment type="caution">
    <text evidence="23">The sequence shown here is derived from an EMBL/GenBank/DDBJ whole genome shotgun (WGS) entry which is preliminary data.</text>
</comment>
<dbReference type="STRING" id="391587.KAOT1_20887"/>
<dbReference type="Pfam" id="PF02518">
    <property type="entry name" value="HATPase_c"/>
    <property type="match status" value="1"/>
</dbReference>
<name>A9DM98_9FLAO</name>
<evidence type="ECO:0000256" key="20">
    <source>
        <dbReference type="SAM" id="Coils"/>
    </source>
</evidence>
<keyword evidence="21" id="KW-0472">Membrane</keyword>
<dbReference type="PANTHER" id="PTHR24421">
    <property type="entry name" value="NITRATE/NITRITE SENSOR PROTEIN NARX-RELATED"/>
    <property type="match status" value="1"/>
</dbReference>
<dbReference type="InterPro" id="IPR050482">
    <property type="entry name" value="Sensor_HK_TwoCompSys"/>
</dbReference>